<dbReference type="Gene3D" id="3.90.550.10">
    <property type="entry name" value="Spore Coat Polysaccharide Biosynthesis Protein SpsA, Chain A"/>
    <property type="match status" value="1"/>
</dbReference>
<feature type="domain" description="Glycosyltransferase 2-like" evidence="4">
    <location>
        <begin position="10"/>
        <end position="137"/>
    </location>
</feature>
<dbReference type="EMBL" id="BMGK01000003">
    <property type="protein sequence ID" value="GGD87094.1"/>
    <property type="molecule type" value="Genomic_DNA"/>
</dbReference>
<accession>A0A8J2V9C9</accession>
<comment type="caution">
    <text evidence="5">The sequence shown here is derived from an EMBL/GenBank/DDBJ whole genome shotgun (WGS) entry which is preliminary data.</text>
</comment>
<sequence length="287" mass="32860">MNLSELKFYIVIPAHNEAEYIQETLMSLANQTLLPKKIVVVDDHSTDATSEVISRCTKKFPFIQLVNITSQDKHLPGSKVIHAFYKGFETLDDDYDIICKFDADLIFPENYLAKIAEIFTNNPKCGMAGGFCTINKNGSWEIENLTNKDHVRGALKAYRKACFKDIGGLKPAMGWDTADELLAQFHGWEVITEASLLVKHLKPTGKTYDKTARYKQGEAFYRMRYGFWLTTIASLKLALKKGKPFLTLDYLNGYFKAKKNTSQFLVSKDEGSFIRKLRWEKIKHKFI</sequence>
<keyword evidence="6" id="KW-1185">Reference proteome</keyword>
<proteinExistence type="inferred from homology"/>
<dbReference type="CDD" id="cd00761">
    <property type="entry name" value="Glyco_tranf_GTA_type"/>
    <property type="match status" value="1"/>
</dbReference>
<dbReference type="Pfam" id="PF00535">
    <property type="entry name" value="Glycos_transf_2"/>
    <property type="match status" value="1"/>
</dbReference>
<evidence type="ECO:0000256" key="3">
    <source>
        <dbReference type="ARBA" id="ARBA00022679"/>
    </source>
</evidence>
<keyword evidence="3 5" id="KW-0808">Transferase</keyword>
<protein>
    <submittedName>
        <fullName evidence="5">Glycosyl transferase family 2</fullName>
    </submittedName>
</protein>
<dbReference type="PANTHER" id="PTHR43630:SF1">
    <property type="entry name" value="POLY-BETA-1,6-N-ACETYL-D-GLUCOSAMINE SYNTHASE"/>
    <property type="match status" value="1"/>
</dbReference>
<evidence type="ECO:0000256" key="2">
    <source>
        <dbReference type="ARBA" id="ARBA00022676"/>
    </source>
</evidence>
<dbReference type="InterPro" id="IPR001173">
    <property type="entry name" value="Glyco_trans_2-like"/>
</dbReference>
<gene>
    <name evidence="5" type="ORF">GCM10011312_08930</name>
</gene>
<dbReference type="PANTHER" id="PTHR43630">
    <property type="entry name" value="POLY-BETA-1,6-N-ACETYL-D-GLUCOSAMINE SYNTHASE"/>
    <property type="match status" value="1"/>
</dbReference>
<evidence type="ECO:0000259" key="4">
    <source>
        <dbReference type="Pfam" id="PF00535"/>
    </source>
</evidence>
<evidence type="ECO:0000313" key="5">
    <source>
        <dbReference type="EMBL" id="GGD87094.1"/>
    </source>
</evidence>
<name>A0A8J2V9C9_9FLAO</name>
<dbReference type="GO" id="GO:0016757">
    <property type="term" value="F:glycosyltransferase activity"/>
    <property type="evidence" value="ECO:0007669"/>
    <property type="project" value="UniProtKB-KW"/>
</dbReference>
<dbReference type="Proteomes" id="UP000652231">
    <property type="component" value="Unassembled WGS sequence"/>
</dbReference>
<evidence type="ECO:0000256" key="1">
    <source>
        <dbReference type="ARBA" id="ARBA00006739"/>
    </source>
</evidence>
<reference evidence="5" key="2">
    <citation type="submission" date="2020-09" db="EMBL/GenBank/DDBJ databases">
        <authorList>
            <person name="Sun Q."/>
            <person name="Zhou Y."/>
        </authorList>
    </citation>
    <scope>NUCLEOTIDE SEQUENCE</scope>
    <source>
        <strain evidence="5">CGMCC 1.12924</strain>
    </source>
</reference>
<dbReference type="SUPFAM" id="SSF53448">
    <property type="entry name" value="Nucleotide-diphospho-sugar transferases"/>
    <property type="match status" value="1"/>
</dbReference>
<reference evidence="5" key="1">
    <citation type="journal article" date="2014" name="Int. J. Syst. Evol. Microbiol.">
        <title>Complete genome sequence of Corynebacterium casei LMG S-19264T (=DSM 44701T), isolated from a smear-ripened cheese.</title>
        <authorList>
            <consortium name="US DOE Joint Genome Institute (JGI-PGF)"/>
            <person name="Walter F."/>
            <person name="Albersmeier A."/>
            <person name="Kalinowski J."/>
            <person name="Ruckert C."/>
        </authorList>
    </citation>
    <scope>NUCLEOTIDE SEQUENCE</scope>
    <source>
        <strain evidence="5">CGMCC 1.12924</strain>
    </source>
</reference>
<keyword evidence="2" id="KW-0328">Glycosyltransferase</keyword>
<dbReference type="AlphaFoldDB" id="A0A8J2V9C9"/>
<dbReference type="InterPro" id="IPR029044">
    <property type="entry name" value="Nucleotide-diphossugar_trans"/>
</dbReference>
<comment type="similarity">
    <text evidence="1">Belongs to the glycosyltransferase 2 family.</text>
</comment>
<organism evidence="5 6">
    <name type="scientific">Planktosalinus lacus</name>
    <dbReference type="NCBI Taxonomy" id="1526573"/>
    <lineage>
        <taxon>Bacteria</taxon>
        <taxon>Pseudomonadati</taxon>
        <taxon>Bacteroidota</taxon>
        <taxon>Flavobacteriia</taxon>
        <taxon>Flavobacteriales</taxon>
        <taxon>Flavobacteriaceae</taxon>
        <taxon>Planktosalinus</taxon>
    </lineage>
</organism>
<evidence type="ECO:0000313" key="6">
    <source>
        <dbReference type="Proteomes" id="UP000652231"/>
    </source>
</evidence>